<feature type="signal peptide" evidence="2">
    <location>
        <begin position="1"/>
        <end position="21"/>
    </location>
</feature>
<feature type="domain" description="DUF1648" evidence="3">
    <location>
        <begin position="13"/>
        <end position="58"/>
    </location>
</feature>
<accession>A0A6I4SQ59</accession>
<dbReference type="Pfam" id="PF07853">
    <property type="entry name" value="DUF1648"/>
    <property type="match status" value="1"/>
</dbReference>
<feature type="chain" id="PRO_5026160694" evidence="2">
    <location>
        <begin position="22"/>
        <end position="219"/>
    </location>
</feature>
<feature type="transmembrane region" description="Helical" evidence="1">
    <location>
        <begin position="91"/>
        <end position="113"/>
    </location>
</feature>
<comment type="caution">
    <text evidence="4">The sequence shown here is derived from an EMBL/GenBank/DDBJ whole genome shotgun (WGS) entry which is preliminary data.</text>
</comment>
<organism evidence="4 5">
    <name type="scientific">Croceibacterium salegens</name>
    <dbReference type="NCBI Taxonomy" id="1737568"/>
    <lineage>
        <taxon>Bacteria</taxon>
        <taxon>Pseudomonadati</taxon>
        <taxon>Pseudomonadota</taxon>
        <taxon>Alphaproteobacteria</taxon>
        <taxon>Sphingomonadales</taxon>
        <taxon>Erythrobacteraceae</taxon>
        <taxon>Croceibacterium</taxon>
    </lineage>
</organism>
<keyword evidence="1" id="KW-0472">Membrane</keyword>
<evidence type="ECO:0000313" key="5">
    <source>
        <dbReference type="Proteomes" id="UP000433652"/>
    </source>
</evidence>
<dbReference type="PANTHER" id="PTHR37810">
    <property type="entry name" value="IMMUNITY PROTEIN SDPI"/>
    <property type="match status" value="1"/>
</dbReference>
<feature type="transmembrane region" description="Helical" evidence="1">
    <location>
        <begin position="168"/>
        <end position="184"/>
    </location>
</feature>
<dbReference type="Proteomes" id="UP000433652">
    <property type="component" value="Unassembled WGS sequence"/>
</dbReference>
<protein>
    <submittedName>
        <fullName evidence="4">DUF1648 domain-containing protein</fullName>
    </submittedName>
</protein>
<sequence length="219" mass="23576">MKTGKLLLISLAICAAMVAFAFYAAGQMPAGAELPTHWNIAGEVDRTRPALRALLIPAGIGVGLSLFFSVLPSIEPLQDRLEGSAPLMRTAWIGGLLMLVFLQGMIGARAFGYDVRGDFAMLPVGLLLLVIGNMLPKSRPGFFVGIRTPWTIVDEDVWIATHRLGGKLMMLAGAALALLALLPFDPAVRGAIMLAVILPSALIPVVYSWWLWSRKKRGT</sequence>
<evidence type="ECO:0000256" key="1">
    <source>
        <dbReference type="SAM" id="Phobius"/>
    </source>
</evidence>
<name>A0A6I4SQ59_9SPHN</name>
<evidence type="ECO:0000256" key="2">
    <source>
        <dbReference type="SAM" id="SignalP"/>
    </source>
</evidence>
<dbReference type="OrthoDB" id="9808690at2"/>
<dbReference type="AlphaFoldDB" id="A0A6I4SQ59"/>
<dbReference type="InterPro" id="IPR026272">
    <property type="entry name" value="SdpI"/>
</dbReference>
<keyword evidence="2" id="KW-0732">Signal</keyword>
<feature type="transmembrane region" description="Helical" evidence="1">
    <location>
        <begin position="190"/>
        <end position="212"/>
    </location>
</feature>
<evidence type="ECO:0000313" key="4">
    <source>
        <dbReference type="EMBL" id="MXO57983.1"/>
    </source>
</evidence>
<dbReference type="GO" id="GO:0009636">
    <property type="term" value="P:response to toxic substance"/>
    <property type="evidence" value="ECO:0007669"/>
    <property type="project" value="TreeGrafter"/>
</dbReference>
<dbReference type="EMBL" id="WTYM01000020">
    <property type="protein sequence ID" value="MXO57983.1"/>
    <property type="molecule type" value="Genomic_DNA"/>
</dbReference>
<keyword evidence="1" id="KW-0812">Transmembrane</keyword>
<gene>
    <name evidence="4" type="ORF">GRI89_00280</name>
</gene>
<keyword evidence="5" id="KW-1185">Reference proteome</keyword>
<feature type="transmembrane region" description="Helical" evidence="1">
    <location>
        <begin position="119"/>
        <end position="136"/>
    </location>
</feature>
<keyword evidence="1" id="KW-1133">Transmembrane helix</keyword>
<feature type="transmembrane region" description="Helical" evidence="1">
    <location>
        <begin position="50"/>
        <end position="71"/>
    </location>
</feature>
<dbReference type="RefSeq" id="WP_159791275.1">
    <property type="nucleotide sequence ID" value="NZ_WTYM01000020.1"/>
</dbReference>
<reference evidence="4 5" key="1">
    <citation type="submission" date="2019-12" db="EMBL/GenBank/DDBJ databases">
        <title>Genomic-based taxomic classification of the family Erythrobacteraceae.</title>
        <authorList>
            <person name="Xu L."/>
        </authorList>
    </citation>
    <scope>NUCLEOTIDE SEQUENCE [LARGE SCALE GENOMIC DNA]</scope>
    <source>
        <strain evidence="4 5">MCCC 1K01500</strain>
    </source>
</reference>
<dbReference type="PIRSF" id="PIRSF038959">
    <property type="entry name" value="SdpI"/>
    <property type="match status" value="1"/>
</dbReference>
<dbReference type="InterPro" id="IPR025962">
    <property type="entry name" value="SdpI/YhfL"/>
</dbReference>
<proteinExistence type="predicted"/>
<evidence type="ECO:0000259" key="3">
    <source>
        <dbReference type="Pfam" id="PF07853"/>
    </source>
</evidence>
<dbReference type="InterPro" id="IPR012867">
    <property type="entry name" value="DUF1648"/>
</dbReference>
<dbReference type="Pfam" id="PF13630">
    <property type="entry name" value="SdpI"/>
    <property type="match status" value="1"/>
</dbReference>
<dbReference type="PANTHER" id="PTHR37810:SF5">
    <property type="entry name" value="IMMUNITY PROTEIN SDPI"/>
    <property type="match status" value="1"/>
</dbReference>